<dbReference type="PANTHER" id="PTHR34473">
    <property type="entry name" value="UPF0699 TRANSMEMBRANE PROTEIN YDBS"/>
    <property type="match status" value="1"/>
</dbReference>
<accession>A0A4Q0YT78</accession>
<protein>
    <recommendedName>
        <fullName evidence="2">YdbS-like PH domain-containing protein</fullName>
    </recommendedName>
</protein>
<comment type="caution">
    <text evidence="3">The sequence shown here is derived from an EMBL/GenBank/DDBJ whole genome shotgun (WGS) entry which is preliminary data.</text>
</comment>
<feature type="transmembrane region" description="Helical" evidence="1">
    <location>
        <begin position="37"/>
        <end position="57"/>
    </location>
</feature>
<sequence>MDTSPAFSNRQITDDELPSLQSLSWDKLSPTYFTVNIWLRLLTNTLIFAGSVALRWLPVSENWMLLITCLNVLCALAIPIGVIWGYFADKRIGFSLREQDISVRSGLVFRSIITQPMLRVQHVELTRGPIERKAGLATLEVFSAGGDSGTFSIPGLPEEKAKEIRQFILGHGDLTRHD</sequence>
<keyword evidence="1" id="KW-1133">Transmembrane helix</keyword>
<dbReference type="EMBL" id="PEIB01000002">
    <property type="protein sequence ID" value="RXJ74416.1"/>
    <property type="molecule type" value="Genomic_DNA"/>
</dbReference>
<dbReference type="AlphaFoldDB" id="A0A4Q0YT78"/>
<dbReference type="RefSeq" id="WP_129120884.1">
    <property type="nucleotide sequence ID" value="NZ_PEIB01000002.1"/>
</dbReference>
<organism evidence="3 4">
    <name type="scientific">Veronia nyctiphanis</name>
    <dbReference type="NCBI Taxonomy" id="1278244"/>
    <lineage>
        <taxon>Bacteria</taxon>
        <taxon>Pseudomonadati</taxon>
        <taxon>Pseudomonadota</taxon>
        <taxon>Gammaproteobacteria</taxon>
        <taxon>Vibrionales</taxon>
        <taxon>Vibrionaceae</taxon>
        <taxon>Veronia</taxon>
    </lineage>
</organism>
<dbReference type="InterPro" id="IPR005182">
    <property type="entry name" value="YdbS-like_PH"/>
</dbReference>
<proteinExistence type="predicted"/>
<gene>
    <name evidence="3" type="ORF">CS022_02070</name>
</gene>
<dbReference type="Pfam" id="PF03703">
    <property type="entry name" value="bPH_2"/>
    <property type="match status" value="1"/>
</dbReference>
<feature type="transmembrane region" description="Helical" evidence="1">
    <location>
        <begin position="63"/>
        <end position="87"/>
    </location>
</feature>
<dbReference type="Proteomes" id="UP000290287">
    <property type="component" value="Unassembled WGS sequence"/>
</dbReference>
<evidence type="ECO:0000259" key="2">
    <source>
        <dbReference type="Pfam" id="PF03703"/>
    </source>
</evidence>
<keyword evidence="1" id="KW-0812">Transmembrane</keyword>
<dbReference type="PANTHER" id="PTHR34473:SF3">
    <property type="entry name" value="TRANSMEMBRANE PROTEIN-RELATED"/>
    <property type="match status" value="1"/>
</dbReference>
<feature type="domain" description="YdbS-like PH" evidence="2">
    <location>
        <begin position="91"/>
        <end position="168"/>
    </location>
</feature>
<evidence type="ECO:0000313" key="4">
    <source>
        <dbReference type="Proteomes" id="UP000290287"/>
    </source>
</evidence>
<dbReference type="OrthoDB" id="1750577at2"/>
<evidence type="ECO:0000256" key="1">
    <source>
        <dbReference type="SAM" id="Phobius"/>
    </source>
</evidence>
<keyword evidence="1" id="KW-0472">Membrane</keyword>
<reference evidence="3 4" key="1">
    <citation type="submission" date="2017-10" db="EMBL/GenBank/DDBJ databases">
        <title>Nyctiphanis sp. nov., isolated from the stomach of the euphausiid Nyctiphanes simplex (Hansen, 1911) in the Gulf of California.</title>
        <authorList>
            <person name="Gomez-Gil B."/>
            <person name="Aguilar-Mendez M."/>
            <person name="Lopez-Cortes A."/>
            <person name="Gomez-Gutierrez J."/>
            <person name="Roque A."/>
            <person name="Lang E."/>
            <person name="Gonzalez-Castillo A."/>
        </authorList>
    </citation>
    <scope>NUCLEOTIDE SEQUENCE [LARGE SCALE GENOMIC DNA]</scope>
    <source>
        <strain evidence="3 4">CAIM 600</strain>
    </source>
</reference>
<keyword evidence="4" id="KW-1185">Reference proteome</keyword>
<name>A0A4Q0YT78_9GAMM</name>
<evidence type="ECO:0000313" key="3">
    <source>
        <dbReference type="EMBL" id="RXJ74416.1"/>
    </source>
</evidence>